<accession>A0A645I5J6</accession>
<reference evidence="1" key="1">
    <citation type="submission" date="2019-08" db="EMBL/GenBank/DDBJ databases">
        <authorList>
            <person name="Kucharzyk K."/>
            <person name="Murdoch R.W."/>
            <person name="Higgins S."/>
            <person name="Loffler F."/>
        </authorList>
    </citation>
    <scope>NUCLEOTIDE SEQUENCE</scope>
</reference>
<dbReference type="AlphaFoldDB" id="A0A645I5J6"/>
<organism evidence="1">
    <name type="scientific">bioreactor metagenome</name>
    <dbReference type="NCBI Taxonomy" id="1076179"/>
    <lineage>
        <taxon>unclassified sequences</taxon>
        <taxon>metagenomes</taxon>
        <taxon>ecological metagenomes</taxon>
    </lineage>
</organism>
<evidence type="ECO:0000313" key="1">
    <source>
        <dbReference type="EMBL" id="MPN46528.1"/>
    </source>
</evidence>
<name>A0A645I5J6_9ZZZZ</name>
<sequence>MFNNAGFQNYSIRLFARVEFHVYILKIAEVVHFLHTTTGILNIKGFARFDFHFSGNYITLGLLITLDCNAFELAFIDGDC</sequence>
<comment type="caution">
    <text evidence="1">The sequence shown here is derived from an EMBL/GenBank/DDBJ whole genome shotgun (WGS) entry which is preliminary data.</text>
</comment>
<protein>
    <submittedName>
        <fullName evidence="1">Uncharacterized protein</fullName>
    </submittedName>
</protein>
<dbReference type="EMBL" id="VSSQ01107271">
    <property type="protein sequence ID" value="MPN46528.1"/>
    <property type="molecule type" value="Genomic_DNA"/>
</dbReference>
<proteinExistence type="predicted"/>
<gene>
    <name evidence="1" type="ORF">SDC9_194117</name>
</gene>